<dbReference type="PROSITE" id="PS51736">
    <property type="entry name" value="RECOMBINASES_3"/>
    <property type="match status" value="1"/>
</dbReference>
<dbReference type="Gene3D" id="3.90.1750.20">
    <property type="entry name" value="Putative Large Serine Recombinase, Chain B, Domain 2"/>
    <property type="match status" value="1"/>
</dbReference>
<dbReference type="InterPro" id="IPR036162">
    <property type="entry name" value="Resolvase-like_N_sf"/>
</dbReference>
<gene>
    <name evidence="4" type="ORF">GT003_13250</name>
</gene>
<dbReference type="PROSITE" id="PS51737">
    <property type="entry name" value="RECOMBINASE_DNA_BIND"/>
    <property type="match status" value="1"/>
</dbReference>
<dbReference type="AlphaFoldDB" id="A0A7X4YP59"/>
<keyword evidence="5" id="KW-1185">Reference proteome</keyword>
<organism evidence="4 5">
    <name type="scientific">Paenibacillus sacheonensis</name>
    <dbReference type="NCBI Taxonomy" id="742054"/>
    <lineage>
        <taxon>Bacteria</taxon>
        <taxon>Bacillati</taxon>
        <taxon>Bacillota</taxon>
        <taxon>Bacilli</taxon>
        <taxon>Bacillales</taxon>
        <taxon>Paenibacillaceae</taxon>
        <taxon>Paenibacillus</taxon>
    </lineage>
</organism>
<evidence type="ECO:0000259" key="3">
    <source>
        <dbReference type="PROSITE" id="PS51737"/>
    </source>
</evidence>
<dbReference type="GO" id="GO:0003677">
    <property type="term" value="F:DNA binding"/>
    <property type="evidence" value="ECO:0007669"/>
    <property type="project" value="InterPro"/>
</dbReference>
<dbReference type="Pfam" id="PF00239">
    <property type="entry name" value="Resolvase"/>
    <property type="match status" value="1"/>
</dbReference>
<feature type="region of interest" description="Disordered" evidence="1">
    <location>
        <begin position="1"/>
        <end position="24"/>
    </location>
</feature>
<dbReference type="RefSeq" id="WP_161698415.1">
    <property type="nucleotide sequence ID" value="NZ_JAAAMU010000006.1"/>
</dbReference>
<dbReference type="EMBL" id="JAAAMU010000006">
    <property type="protein sequence ID" value="NBC69958.1"/>
    <property type="molecule type" value="Genomic_DNA"/>
</dbReference>
<proteinExistence type="predicted"/>
<dbReference type="GO" id="GO:0000150">
    <property type="term" value="F:DNA strand exchange activity"/>
    <property type="evidence" value="ECO:0007669"/>
    <property type="project" value="InterPro"/>
</dbReference>
<reference evidence="4 5" key="1">
    <citation type="submission" date="2020-01" db="EMBL/GenBank/DDBJ databases">
        <title>Paenibacillus soybeanensis sp. nov. isolated from the nodules of soybean (Glycine max(L.) Merr).</title>
        <authorList>
            <person name="Wang H."/>
        </authorList>
    </citation>
    <scope>NUCLEOTIDE SEQUENCE [LARGE SCALE GENOMIC DNA]</scope>
    <source>
        <strain evidence="4 5">DSM 23054</strain>
    </source>
</reference>
<dbReference type="CDD" id="cd00338">
    <property type="entry name" value="Ser_Recombinase"/>
    <property type="match status" value="1"/>
</dbReference>
<dbReference type="Proteomes" id="UP000558113">
    <property type="component" value="Unassembled WGS sequence"/>
</dbReference>
<evidence type="ECO:0000313" key="5">
    <source>
        <dbReference type="Proteomes" id="UP000558113"/>
    </source>
</evidence>
<feature type="domain" description="Recombinase" evidence="3">
    <location>
        <begin position="158"/>
        <end position="268"/>
    </location>
</feature>
<dbReference type="OrthoDB" id="65783at2"/>
<dbReference type="InterPro" id="IPR006119">
    <property type="entry name" value="Resolv_N"/>
</dbReference>
<dbReference type="InterPro" id="IPR038109">
    <property type="entry name" value="DNA_bind_recomb_sf"/>
</dbReference>
<dbReference type="PANTHER" id="PTHR30461:SF23">
    <property type="entry name" value="DNA RECOMBINASE-RELATED"/>
    <property type="match status" value="1"/>
</dbReference>
<feature type="domain" description="Resolvase/invertase-type recombinase catalytic" evidence="2">
    <location>
        <begin position="4"/>
        <end position="150"/>
    </location>
</feature>
<accession>A0A7X4YP59</accession>
<dbReference type="Pfam" id="PF07508">
    <property type="entry name" value="Recombinase"/>
    <property type="match status" value="1"/>
</dbReference>
<dbReference type="SMART" id="SM00857">
    <property type="entry name" value="Resolvase"/>
    <property type="match status" value="1"/>
</dbReference>
<sequence length="477" mass="54898">MSKHVAIFNRKSRSEGDTDETMQNHRQITRRLCEERGFTYIEYEEVISGASALEERTELIRMLQDVEKGLFQAVVTVELSRLSRSGHYSHIIADTLAEHNVLIITPRETIDLNIDSQRFLYDIGSAVNSNEYRTIKRRMRQGIIEKAKRGEYVAGKVPFGYDAVIIGKKRTLVPNDDADIVRVIYNLAENGYGNKEIAKRMGKAHKSIENILRNKQYTGTLVYQLYNKPRTKGGIITDVIEVPNAFEAIVPMETHFRVQAAMKGRLRGDIDVKARSRGEVRTILKDLLYCNVCNIKTGFNLDRGRMYIKACPKCRAKGAQESVVLEAFYSQLEFVEKHWRELWEKALDKSSSAIGDDLTVQMETLEQSRSKLTNKLKKAREAYTEGIFTKEEYLTDKAAIDKELISIDQTLKQVKDEIEKRDLFTDSDMLEHRLTVLEKVKKLTNLTEINRLLKLIIALVYYQRNEDDSIELMIAPK</sequence>
<name>A0A7X4YP59_9BACL</name>
<dbReference type="Gene3D" id="3.40.50.1390">
    <property type="entry name" value="Resolvase, N-terminal catalytic domain"/>
    <property type="match status" value="1"/>
</dbReference>
<comment type="caution">
    <text evidence="4">The sequence shown here is derived from an EMBL/GenBank/DDBJ whole genome shotgun (WGS) entry which is preliminary data.</text>
</comment>
<dbReference type="PANTHER" id="PTHR30461">
    <property type="entry name" value="DNA-INVERTASE FROM LAMBDOID PROPHAGE"/>
    <property type="match status" value="1"/>
</dbReference>
<dbReference type="InterPro" id="IPR011109">
    <property type="entry name" value="DNA_bind_recombinase_dom"/>
</dbReference>
<dbReference type="SUPFAM" id="SSF53041">
    <property type="entry name" value="Resolvase-like"/>
    <property type="match status" value="1"/>
</dbReference>
<evidence type="ECO:0000313" key="4">
    <source>
        <dbReference type="EMBL" id="NBC69958.1"/>
    </source>
</evidence>
<dbReference type="InterPro" id="IPR050639">
    <property type="entry name" value="SSR_resolvase"/>
</dbReference>
<evidence type="ECO:0000259" key="2">
    <source>
        <dbReference type="PROSITE" id="PS51736"/>
    </source>
</evidence>
<protein>
    <submittedName>
        <fullName evidence="4">Recombinase family protein</fullName>
    </submittedName>
</protein>
<evidence type="ECO:0000256" key="1">
    <source>
        <dbReference type="SAM" id="MobiDB-lite"/>
    </source>
</evidence>